<protein>
    <submittedName>
        <fullName evidence="2">Uncharacterized protein</fullName>
    </submittedName>
</protein>
<dbReference type="RefSeq" id="XP_018281648.1">
    <property type="nucleotide sequence ID" value="XM_018419734.1"/>
</dbReference>
<dbReference type="GeneID" id="28980337"/>
<evidence type="ECO:0000256" key="1">
    <source>
        <dbReference type="SAM" id="MobiDB-lite"/>
    </source>
</evidence>
<dbReference type="Proteomes" id="UP000053611">
    <property type="component" value="Unassembled WGS sequence"/>
</dbReference>
<reference evidence="2 3" key="1">
    <citation type="submission" date="2015-03" db="EMBL/GenBank/DDBJ databases">
        <title>Genomics and transcriptomics of the oil-accumulating basidiomycete yeast T. oleaginosus allow insights into substrate utilization and the diverse evolutionary trajectories of mating systems in fungi.</title>
        <authorList>
            <consortium name="DOE Joint Genome Institute"/>
            <person name="Kourist R."/>
            <person name="Kracht O."/>
            <person name="Bracharz F."/>
            <person name="Lipzen A."/>
            <person name="Nolan M."/>
            <person name="Ohm R."/>
            <person name="Grigoriev I."/>
            <person name="Sun S."/>
            <person name="Heitman J."/>
            <person name="Bruck T."/>
            <person name="Nowrousian M."/>
        </authorList>
    </citation>
    <scope>NUCLEOTIDE SEQUENCE [LARGE SCALE GENOMIC DNA]</scope>
    <source>
        <strain evidence="2 3">IBC0246</strain>
    </source>
</reference>
<organism evidence="2 3">
    <name type="scientific">Cutaneotrichosporon oleaginosum</name>
    <dbReference type="NCBI Taxonomy" id="879819"/>
    <lineage>
        <taxon>Eukaryota</taxon>
        <taxon>Fungi</taxon>
        <taxon>Dikarya</taxon>
        <taxon>Basidiomycota</taxon>
        <taxon>Agaricomycotina</taxon>
        <taxon>Tremellomycetes</taxon>
        <taxon>Trichosporonales</taxon>
        <taxon>Trichosporonaceae</taxon>
        <taxon>Cutaneotrichosporon</taxon>
    </lineage>
</organism>
<feature type="region of interest" description="Disordered" evidence="1">
    <location>
        <begin position="67"/>
        <end position="94"/>
    </location>
</feature>
<sequence>MIWSVRAEERSADNVGECEKICPLWRRWKGIISDSDRSYKQSTHGTTESHADARAGTALAISRIGKRGVRNAARSEDERSLSPSGSEDDTNDLSIKTEGNLVLVPRREGLISAQPQVPPLMLARKPEARSVQAQTAQQMMRMHDEQEARALAETRRYREAKIAEMQQQHLANMIVQLRPQYPPSVSTAQLRDIALDIVQTVRATSDRAILHPVDQNSLYGVQ</sequence>
<proteinExistence type="predicted"/>
<dbReference type="AlphaFoldDB" id="A0A0J0XVQ3"/>
<gene>
    <name evidence="2" type="ORF">CC85DRAFT_173815</name>
</gene>
<evidence type="ECO:0000313" key="2">
    <source>
        <dbReference type="EMBL" id="KLT45157.1"/>
    </source>
</evidence>
<evidence type="ECO:0000313" key="3">
    <source>
        <dbReference type="Proteomes" id="UP000053611"/>
    </source>
</evidence>
<accession>A0A0J0XVQ3</accession>
<keyword evidence="3" id="KW-1185">Reference proteome</keyword>
<dbReference type="EMBL" id="KQ087183">
    <property type="protein sequence ID" value="KLT45157.1"/>
    <property type="molecule type" value="Genomic_DNA"/>
</dbReference>
<name>A0A0J0XVQ3_9TREE</name>